<evidence type="ECO:0000313" key="9">
    <source>
        <dbReference type="EMBL" id="PWJ52548.1"/>
    </source>
</evidence>
<feature type="domain" description="NADH:quinone oxidoreductase/Mrp antiporter transmembrane" evidence="8">
    <location>
        <begin position="121"/>
        <end position="392"/>
    </location>
</feature>
<dbReference type="InterPro" id="IPR001750">
    <property type="entry name" value="ND/Mrp_TM"/>
</dbReference>
<name>A0A316A5Q0_9ACTN</name>
<evidence type="ECO:0000313" key="10">
    <source>
        <dbReference type="Proteomes" id="UP000245469"/>
    </source>
</evidence>
<dbReference type="AlphaFoldDB" id="A0A316A5Q0"/>
<feature type="transmembrane region" description="Helical" evidence="7">
    <location>
        <begin position="258"/>
        <end position="279"/>
    </location>
</feature>
<dbReference type="PANTHER" id="PTHR42829:SF2">
    <property type="entry name" value="NADH-UBIQUINONE OXIDOREDUCTASE CHAIN 5"/>
    <property type="match status" value="1"/>
</dbReference>
<keyword evidence="4 7" id="KW-0472">Membrane</keyword>
<evidence type="ECO:0000256" key="2">
    <source>
        <dbReference type="ARBA" id="ARBA00022692"/>
    </source>
</evidence>
<feature type="transmembrane region" description="Helical" evidence="7">
    <location>
        <begin position="390"/>
        <end position="414"/>
    </location>
</feature>
<comment type="caution">
    <text evidence="9">The sequence shown here is derived from an EMBL/GenBank/DDBJ whole genome shotgun (WGS) entry which is preliminary data.</text>
</comment>
<feature type="transmembrane region" description="Helical" evidence="7">
    <location>
        <begin position="650"/>
        <end position="668"/>
    </location>
</feature>
<feature type="region of interest" description="Disordered" evidence="6">
    <location>
        <begin position="419"/>
        <end position="447"/>
    </location>
</feature>
<feature type="transmembrane region" description="Helical" evidence="7">
    <location>
        <begin position="196"/>
        <end position="218"/>
    </location>
</feature>
<dbReference type="GO" id="GO:0042773">
    <property type="term" value="P:ATP synthesis coupled electron transport"/>
    <property type="evidence" value="ECO:0007669"/>
    <property type="project" value="InterPro"/>
</dbReference>
<feature type="transmembrane region" description="Helical" evidence="7">
    <location>
        <begin position="497"/>
        <end position="517"/>
    </location>
</feature>
<organism evidence="9 10">
    <name type="scientific">Quadrisphaera granulorum</name>
    <dbReference type="NCBI Taxonomy" id="317664"/>
    <lineage>
        <taxon>Bacteria</taxon>
        <taxon>Bacillati</taxon>
        <taxon>Actinomycetota</taxon>
        <taxon>Actinomycetes</taxon>
        <taxon>Kineosporiales</taxon>
        <taxon>Kineosporiaceae</taxon>
        <taxon>Quadrisphaera</taxon>
    </lineage>
</organism>
<dbReference type="RefSeq" id="WP_109775323.1">
    <property type="nucleotide sequence ID" value="NZ_QGDQ01000019.1"/>
</dbReference>
<evidence type="ECO:0000256" key="7">
    <source>
        <dbReference type="SAM" id="Phobius"/>
    </source>
</evidence>
<accession>A0A316A5Q0</accession>
<dbReference type="InterPro" id="IPR003945">
    <property type="entry name" value="NU5C-like"/>
</dbReference>
<feature type="transmembrane region" description="Helical" evidence="7">
    <location>
        <begin position="72"/>
        <end position="93"/>
    </location>
</feature>
<feature type="transmembrane region" description="Helical" evidence="7">
    <location>
        <begin position="30"/>
        <end position="52"/>
    </location>
</feature>
<dbReference type="Pfam" id="PF00361">
    <property type="entry name" value="Proton_antipo_M"/>
    <property type="match status" value="1"/>
</dbReference>
<gene>
    <name evidence="9" type="ORF">BXY45_11940</name>
</gene>
<dbReference type="Proteomes" id="UP000245469">
    <property type="component" value="Unassembled WGS sequence"/>
</dbReference>
<proteinExistence type="predicted"/>
<feature type="transmembrane region" description="Helical" evidence="7">
    <location>
        <begin position="6"/>
        <end position="23"/>
    </location>
</feature>
<feature type="transmembrane region" description="Helical" evidence="7">
    <location>
        <begin position="349"/>
        <end position="370"/>
    </location>
</feature>
<keyword evidence="10" id="KW-1185">Reference proteome</keyword>
<comment type="subcellular location">
    <subcellularLocation>
        <location evidence="1">Endomembrane system</location>
        <topology evidence="1">Multi-pass membrane protein</topology>
    </subcellularLocation>
    <subcellularLocation>
        <location evidence="5">Membrane</location>
        <topology evidence="5">Multi-pass membrane protein</topology>
    </subcellularLocation>
</comment>
<evidence type="ECO:0000256" key="5">
    <source>
        <dbReference type="RuleBase" id="RU000320"/>
    </source>
</evidence>
<feature type="transmembrane region" description="Helical" evidence="7">
    <location>
        <begin position="457"/>
        <end position="477"/>
    </location>
</feature>
<sequence>MSSLLWAVVLLPAATGAVLALVGHRLDKAAAPAAVVTAAAGLVLAVTAAVLHPSAGAPLVVAGGLDLAVDPLGALMLVTSASAVLLVVIFAAGDIHEHRARFFGLLLIFSAAAATTATATALPGLLLAWELMGACSFALIGYPWRQARTVGSGTTAFLVTRTGDLGLYLAVAAAVAGAPGLALADLPVAHEPWRSVAAAGVLAAAIGKSAQLPVSFWLSRAMDGPSPVSALLHSATMVALGTFLLLRTTDLLAATSWASATAAWVGVVTAVVLGAVALAQRDLKQLLAASTASQLGYVVLAAGIGSVSGGAVQLVAHAATKALLFLAAGAWLSLLGTRQLSALRGAGRRWPVIGVCAAVGLASLAGLPPLSLWAAKDGVLAAAREVSPALYLAGLLGAALAAAYAAKALAVLLGPEPQITTSPRTREEEDRTGPGDHGSATAHWTPHAGGVGGLQRVPLVVLAAAAAVLGALALPPVAQRLRGALDRAGAPPATPSVGELVLSGVVALVVVAVVIAAQLRRSSPTTSSVPSSSSSSSYSSAAAGPTAEWRQSGLRTRLQDWLQGWLGLEAAAHALVVRPVVGLATVLARWDDRGLDRGVSAVAAAATSTARGAARFDDRRVDGAVRSVAAAARAAGRLARRSQSGQLHRYYAAAAVVLLLAAVLLALAPSA</sequence>
<dbReference type="PANTHER" id="PTHR42829">
    <property type="entry name" value="NADH-UBIQUINONE OXIDOREDUCTASE CHAIN 5"/>
    <property type="match status" value="1"/>
</dbReference>
<evidence type="ECO:0000259" key="8">
    <source>
        <dbReference type="Pfam" id="PF00361"/>
    </source>
</evidence>
<dbReference type="GO" id="GO:0003954">
    <property type="term" value="F:NADH dehydrogenase activity"/>
    <property type="evidence" value="ECO:0007669"/>
    <property type="project" value="TreeGrafter"/>
</dbReference>
<reference evidence="9 10" key="1">
    <citation type="submission" date="2018-03" db="EMBL/GenBank/DDBJ databases">
        <title>Genomic Encyclopedia of Archaeal and Bacterial Type Strains, Phase II (KMG-II): from individual species to whole genera.</title>
        <authorList>
            <person name="Goeker M."/>
        </authorList>
    </citation>
    <scope>NUCLEOTIDE SEQUENCE [LARGE SCALE GENOMIC DNA]</scope>
    <source>
        <strain evidence="9 10">DSM 44889</strain>
    </source>
</reference>
<dbReference type="GO" id="GO:0015990">
    <property type="term" value="P:electron transport coupled proton transport"/>
    <property type="evidence" value="ECO:0007669"/>
    <property type="project" value="TreeGrafter"/>
</dbReference>
<evidence type="ECO:0000256" key="1">
    <source>
        <dbReference type="ARBA" id="ARBA00004127"/>
    </source>
</evidence>
<keyword evidence="2 5" id="KW-0812">Transmembrane</keyword>
<feature type="transmembrane region" description="Helical" evidence="7">
    <location>
        <begin position="165"/>
        <end position="184"/>
    </location>
</feature>
<feature type="transmembrane region" description="Helical" evidence="7">
    <location>
        <begin position="126"/>
        <end position="144"/>
    </location>
</feature>
<dbReference type="OrthoDB" id="9811798at2"/>
<feature type="transmembrane region" description="Helical" evidence="7">
    <location>
        <begin position="100"/>
        <end position="120"/>
    </location>
</feature>
<dbReference type="EMBL" id="QGDQ01000019">
    <property type="protein sequence ID" value="PWJ52548.1"/>
    <property type="molecule type" value="Genomic_DNA"/>
</dbReference>
<evidence type="ECO:0000256" key="6">
    <source>
        <dbReference type="SAM" id="MobiDB-lite"/>
    </source>
</evidence>
<dbReference type="Gene3D" id="1.20.5.2700">
    <property type="match status" value="1"/>
</dbReference>
<dbReference type="GO" id="GO:0016020">
    <property type="term" value="C:membrane"/>
    <property type="evidence" value="ECO:0007669"/>
    <property type="project" value="UniProtKB-SubCell"/>
</dbReference>
<keyword evidence="3 7" id="KW-1133">Transmembrane helix</keyword>
<evidence type="ECO:0000256" key="3">
    <source>
        <dbReference type="ARBA" id="ARBA00022989"/>
    </source>
</evidence>
<keyword evidence="9" id="KW-0830">Ubiquinone</keyword>
<feature type="transmembrane region" description="Helical" evidence="7">
    <location>
        <begin position="314"/>
        <end position="337"/>
    </location>
</feature>
<feature type="compositionally biased region" description="Basic and acidic residues" evidence="6">
    <location>
        <begin position="424"/>
        <end position="434"/>
    </location>
</feature>
<feature type="transmembrane region" description="Helical" evidence="7">
    <location>
        <begin position="230"/>
        <end position="246"/>
    </location>
</feature>
<dbReference type="PRINTS" id="PR01434">
    <property type="entry name" value="NADHDHGNASE5"/>
</dbReference>
<evidence type="ECO:0000256" key="4">
    <source>
        <dbReference type="ARBA" id="ARBA00023136"/>
    </source>
</evidence>
<feature type="transmembrane region" description="Helical" evidence="7">
    <location>
        <begin position="286"/>
        <end position="308"/>
    </location>
</feature>
<dbReference type="GO" id="GO:0012505">
    <property type="term" value="C:endomembrane system"/>
    <property type="evidence" value="ECO:0007669"/>
    <property type="project" value="UniProtKB-SubCell"/>
</dbReference>
<protein>
    <submittedName>
        <fullName evidence="9">NADH:ubiquinone oxidoreductase subunit 5 (Subunit L)/multisubunit Na+/H+ antiporter MnhA subunit</fullName>
    </submittedName>
</protein>
<feature type="region of interest" description="Disordered" evidence="6">
    <location>
        <begin position="523"/>
        <end position="544"/>
    </location>
</feature>
<dbReference type="GO" id="GO:0008137">
    <property type="term" value="F:NADH dehydrogenase (ubiquinone) activity"/>
    <property type="evidence" value="ECO:0007669"/>
    <property type="project" value="InterPro"/>
</dbReference>